<evidence type="ECO:0000256" key="11">
    <source>
        <dbReference type="RuleBase" id="RU004386"/>
    </source>
</evidence>
<dbReference type="GO" id="GO:0008237">
    <property type="term" value="F:metallopeptidase activity"/>
    <property type="evidence" value="ECO:0007669"/>
    <property type="project" value="UniProtKB-KW"/>
</dbReference>
<dbReference type="PRINTS" id="PR00932">
    <property type="entry name" value="AMINO1PTASE"/>
</dbReference>
<evidence type="ECO:0000256" key="10">
    <source>
        <dbReference type="ARBA" id="ARBA00023049"/>
    </source>
</evidence>
<dbReference type="PANTHER" id="PTHR28570">
    <property type="entry name" value="ASPARTYL AMINOPEPTIDASE"/>
    <property type="match status" value="1"/>
</dbReference>
<evidence type="ECO:0000256" key="2">
    <source>
        <dbReference type="ARBA" id="ARBA00001947"/>
    </source>
</evidence>
<comment type="similarity">
    <text evidence="3 11">Belongs to the peptidase M18 family.</text>
</comment>
<keyword evidence="7 11" id="KW-0479">Metal-binding</keyword>
<comment type="catalytic activity">
    <reaction evidence="1">
        <text>Release of an N-terminal aspartate or glutamate from a peptide, with a preference for aspartate.</text>
        <dbReference type="EC" id="3.4.11.21"/>
    </reaction>
</comment>
<keyword evidence="5 11" id="KW-0031">Aminopeptidase</keyword>
<dbReference type="SUPFAM" id="SSF101821">
    <property type="entry name" value="Aminopeptidase/glucanase lid domain"/>
    <property type="match status" value="1"/>
</dbReference>
<evidence type="ECO:0000256" key="7">
    <source>
        <dbReference type="ARBA" id="ARBA00022723"/>
    </source>
</evidence>
<evidence type="ECO:0000256" key="6">
    <source>
        <dbReference type="ARBA" id="ARBA00022670"/>
    </source>
</evidence>
<dbReference type="GO" id="GO:0006508">
    <property type="term" value="P:proteolysis"/>
    <property type="evidence" value="ECO:0007669"/>
    <property type="project" value="UniProtKB-KW"/>
</dbReference>
<keyword evidence="9 11" id="KW-0862">Zinc</keyword>
<dbReference type="Pfam" id="PF02127">
    <property type="entry name" value="Peptidase_M18"/>
    <property type="match status" value="1"/>
</dbReference>
<protein>
    <recommendedName>
        <fullName evidence="4">aspartyl aminopeptidase</fullName>
        <ecNumber evidence="4">3.4.11.21</ecNumber>
    </recommendedName>
</protein>
<dbReference type="GO" id="GO:0004177">
    <property type="term" value="F:aminopeptidase activity"/>
    <property type="evidence" value="ECO:0007669"/>
    <property type="project" value="UniProtKB-KW"/>
</dbReference>
<dbReference type="NCBIfam" id="NF002759">
    <property type="entry name" value="PRK02813.1"/>
    <property type="match status" value="1"/>
</dbReference>
<name>A0A9N9ADW8_9GLOM</name>
<dbReference type="CDD" id="cd05658">
    <property type="entry name" value="M18_DAP"/>
    <property type="match status" value="1"/>
</dbReference>
<evidence type="ECO:0000256" key="8">
    <source>
        <dbReference type="ARBA" id="ARBA00022801"/>
    </source>
</evidence>
<keyword evidence="6 11" id="KW-0645">Protease</keyword>
<evidence type="ECO:0000313" key="12">
    <source>
        <dbReference type="EMBL" id="CAG8525221.1"/>
    </source>
</evidence>
<comment type="cofactor">
    <cofactor evidence="2">
        <name>Zn(2+)</name>
        <dbReference type="ChEBI" id="CHEBI:29105"/>
    </cofactor>
</comment>
<dbReference type="InterPro" id="IPR023358">
    <property type="entry name" value="Peptidase_M18_dom2"/>
</dbReference>
<dbReference type="Proteomes" id="UP000789572">
    <property type="component" value="Unassembled WGS sequence"/>
</dbReference>
<evidence type="ECO:0000256" key="5">
    <source>
        <dbReference type="ARBA" id="ARBA00022438"/>
    </source>
</evidence>
<proteinExistence type="inferred from homology"/>
<evidence type="ECO:0000256" key="4">
    <source>
        <dbReference type="ARBA" id="ARBA00011965"/>
    </source>
</evidence>
<dbReference type="GO" id="GO:0000324">
    <property type="term" value="C:fungal-type vacuole"/>
    <property type="evidence" value="ECO:0007669"/>
    <property type="project" value="TreeGrafter"/>
</dbReference>
<dbReference type="EC" id="3.4.11.21" evidence="4"/>
<reference evidence="12" key="1">
    <citation type="submission" date="2021-06" db="EMBL/GenBank/DDBJ databases">
        <authorList>
            <person name="Kallberg Y."/>
            <person name="Tangrot J."/>
            <person name="Rosling A."/>
        </authorList>
    </citation>
    <scope>NUCLEOTIDE SEQUENCE</scope>
    <source>
        <strain evidence="12">IA702</strain>
    </source>
</reference>
<dbReference type="AlphaFoldDB" id="A0A9N9ADW8"/>
<gene>
    <name evidence="12" type="ORF">POCULU_LOCUS3781</name>
</gene>
<dbReference type="OrthoDB" id="9880441at2759"/>
<dbReference type="SUPFAM" id="SSF53187">
    <property type="entry name" value="Zn-dependent exopeptidases"/>
    <property type="match status" value="1"/>
</dbReference>
<evidence type="ECO:0000256" key="3">
    <source>
        <dbReference type="ARBA" id="ARBA00008290"/>
    </source>
</evidence>
<dbReference type="EMBL" id="CAJVPJ010000443">
    <property type="protein sequence ID" value="CAG8525221.1"/>
    <property type="molecule type" value="Genomic_DNA"/>
</dbReference>
<dbReference type="Gene3D" id="2.30.250.10">
    <property type="entry name" value="Aminopeptidase i, Domain 2"/>
    <property type="match status" value="1"/>
</dbReference>
<evidence type="ECO:0000256" key="1">
    <source>
        <dbReference type="ARBA" id="ARBA00001335"/>
    </source>
</evidence>
<accession>A0A9N9ADW8</accession>
<dbReference type="GO" id="GO:0008270">
    <property type="term" value="F:zinc ion binding"/>
    <property type="evidence" value="ECO:0007669"/>
    <property type="project" value="InterPro"/>
</dbReference>
<dbReference type="FunFam" id="2.30.250.10:FF:000001">
    <property type="entry name" value="Aspartyl aminopeptidase 1"/>
    <property type="match status" value="1"/>
</dbReference>
<keyword evidence="8 11" id="KW-0378">Hydrolase</keyword>
<keyword evidence="10 11" id="KW-0482">Metalloprotease</keyword>
<dbReference type="InterPro" id="IPR001948">
    <property type="entry name" value="Peptidase_M18"/>
</dbReference>
<comment type="caution">
    <text evidence="12">The sequence shown here is derived from an EMBL/GenBank/DDBJ whole genome shotgun (WGS) entry which is preliminary data.</text>
</comment>
<organism evidence="12 13">
    <name type="scientific">Paraglomus occultum</name>
    <dbReference type="NCBI Taxonomy" id="144539"/>
    <lineage>
        <taxon>Eukaryota</taxon>
        <taxon>Fungi</taxon>
        <taxon>Fungi incertae sedis</taxon>
        <taxon>Mucoromycota</taxon>
        <taxon>Glomeromycotina</taxon>
        <taxon>Glomeromycetes</taxon>
        <taxon>Paraglomerales</taxon>
        <taxon>Paraglomeraceae</taxon>
        <taxon>Paraglomus</taxon>
    </lineage>
</organism>
<evidence type="ECO:0000256" key="9">
    <source>
        <dbReference type="ARBA" id="ARBA00022833"/>
    </source>
</evidence>
<evidence type="ECO:0000313" key="13">
    <source>
        <dbReference type="Proteomes" id="UP000789572"/>
    </source>
</evidence>
<dbReference type="PANTHER" id="PTHR28570:SF3">
    <property type="entry name" value="ASPARTYL AMINOPEPTIDASE"/>
    <property type="match status" value="1"/>
</dbReference>
<dbReference type="Gene3D" id="3.40.630.10">
    <property type="entry name" value="Zn peptidases"/>
    <property type="match status" value="1"/>
</dbReference>
<keyword evidence="13" id="KW-1185">Reference proteome</keyword>
<sequence length="474" mass="52111">MSESTLNSTTSPSVKEALDFIDFVNASPSPFHAVEESKKRLTDAGFKELKERDNWSGQIVKNGKYFFTRNTSTIVAFAVGGKYEPGNGISIIGAHTDSPCLKVKPISKKGRSGYLQVGVETYGGGLWHTWFDRDLGIAGRVMLDNDGTYQNKLVRISRPILRVPTLAIHLDSDVANGFSFNKETHLTPLLATAQKRLGADDTNQLGKHHPELLRAIAQELNVEASKIMDFELCLYDTQPATIGGVNNEFVFSARLDNLMMSYTALTSLINTTHYSPTSLEKDPNIRLVVLFDNEEVGSVSAHGAASSLLEYTIRRLVLTNVGGEKDVSKTAFEETIHKSFLISADMAHAVHPNYSEKHEENHKPSMHGGVVMKINANQRYATTAATIVILRQAAKKSNVPLQEYVVRADSRCGSTIGPVLSSNLGLRTIDVGNPQLSMHSIRETAGTDDVAHAIRLFESFFENYPEIDANTIID</sequence>